<dbReference type="PANTHER" id="PTHR24291">
    <property type="entry name" value="CYTOCHROME P450 FAMILY 4"/>
    <property type="match status" value="1"/>
</dbReference>
<dbReference type="InterPro" id="IPR050196">
    <property type="entry name" value="Cytochrome_P450_Monoox"/>
</dbReference>
<keyword evidence="5 7" id="KW-0408">Iron</keyword>
<gene>
    <name evidence="8" type="ORF">MU0083_001226</name>
</gene>
<keyword evidence="4 7" id="KW-0560">Oxidoreductase</keyword>
<evidence type="ECO:0000256" key="5">
    <source>
        <dbReference type="ARBA" id="ARBA00023004"/>
    </source>
</evidence>
<comment type="similarity">
    <text evidence="1 7">Belongs to the cytochrome P450 family.</text>
</comment>
<dbReference type="InterPro" id="IPR002403">
    <property type="entry name" value="Cyt_P450_E_grp-IV"/>
</dbReference>
<reference evidence="8 9" key="1">
    <citation type="submission" date="2023-08" db="EMBL/GenBank/DDBJ databases">
        <authorList>
            <person name="Folkvardsen B D."/>
            <person name="Norman A."/>
        </authorList>
    </citation>
    <scope>NUCLEOTIDE SEQUENCE [LARGE SCALE GENOMIC DNA]</scope>
    <source>
        <strain evidence="8 9">Mu0083</strain>
    </source>
</reference>
<evidence type="ECO:0000313" key="8">
    <source>
        <dbReference type="EMBL" id="CAJ1495697.1"/>
    </source>
</evidence>
<dbReference type="PRINTS" id="PR00465">
    <property type="entry name" value="EP450IV"/>
</dbReference>
<dbReference type="Pfam" id="PF00067">
    <property type="entry name" value="p450"/>
    <property type="match status" value="1"/>
</dbReference>
<sequence>MVDVDVSALPQAPKNPLPYLRQVRALRQMHTGAEILRDAGGPVTRLVLAPRWLAPPVVLVTSPQGAHDVLTNADVERNPAHEEIRHLLGANLIDLPNGPWLPRRRTLQPLFTKQHVAAYACSMSRAADMVAGRWRNGATVDLDAECRRLTMRALGRSILGIDFDDQFDAVADAMGVVLQYAADRAFAPARAPRWLPTPARRRARAASAALHRMAGDILQVCRSDPGRDAPLVRGLLAASDPETGRGLSDREICNELVLFMLAGHDTTATTLAYALWALGNHAAMQERVAAEAACAATELSADDVTRLPYTVQVLHEALRLCPPGALSGRTAVRDMVVDGYRVPAGAAVGVGIYALHRDPALWERAAEFDPDRFLPEKSAGRDRWQYLPFGGGPRKCIGDHFAMLEVTLALAALVRRYEFHSLRTEFPLATPFTMVAAEPVPARVTIRAVPD</sequence>
<dbReference type="PROSITE" id="PS00086">
    <property type="entry name" value="CYTOCHROME_P450"/>
    <property type="match status" value="1"/>
</dbReference>
<evidence type="ECO:0000313" key="9">
    <source>
        <dbReference type="Proteomes" id="UP001190336"/>
    </source>
</evidence>
<evidence type="ECO:0000256" key="1">
    <source>
        <dbReference type="ARBA" id="ARBA00010617"/>
    </source>
</evidence>
<name>A0ABN9MV27_9MYCO</name>
<keyword evidence="3 7" id="KW-0479">Metal-binding</keyword>
<dbReference type="EMBL" id="OY726394">
    <property type="protein sequence ID" value="CAJ1495697.1"/>
    <property type="molecule type" value="Genomic_DNA"/>
</dbReference>
<dbReference type="InterPro" id="IPR001128">
    <property type="entry name" value="Cyt_P450"/>
</dbReference>
<dbReference type="SUPFAM" id="SSF48264">
    <property type="entry name" value="Cytochrome P450"/>
    <property type="match status" value="1"/>
</dbReference>
<evidence type="ECO:0000256" key="7">
    <source>
        <dbReference type="RuleBase" id="RU000461"/>
    </source>
</evidence>
<dbReference type="InterPro" id="IPR017972">
    <property type="entry name" value="Cyt_P450_CS"/>
</dbReference>
<dbReference type="Gene3D" id="1.10.630.10">
    <property type="entry name" value="Cytochrome P450"/>
    <property type="match status" value="1"/>
</dbReference>
<evidence type="ECO:0000256" key="6">
    <source>
        <dbReference type="ARBA" id="ARBA00023033"/>
    </source>
</evidence>
<keyword evidence="2 7" id="KW-0349">Heme</keyword>
<dbReference type="Proteomes" id="UP001190336">
    <property type="component" value="Chromosome"/>
</dbReference>
<proteinExistence type="inferred from homology"/>
<keyword evidence="9" id="KW-1185">Reference proteome</keyword>
<evidence type="ECO:0000256" key="4">
    <source>
        <dbReference type="ARBA" id="ARBA00023002"/>
    </source>
</evidence>
<accession>A0ABN9MV27</accession>
<protein>
    <submittedName>
        <fullName evidence="8">Cytochrome P450</fullName>
    </submittedName>
</protein>
<keyword evidence="6 7" id="KW-0503">Monooxygenase</keyword>
<dbReference type="PRINTS" id="PR00385">
    <property type="entry name" value="P450"/>
</dbReference>
<evidence type="ECO:0000256" key="2">
    <source>
        <dbReference type="ARBA" id="ARBA00022617"/>
    </source>
</evidence>
<organism evidence="8 9">
    <name type="scientific">[Mycobacterium] kokjensenii</name>
    <dbReference type="NCBI Taxonomy" id="3064287"/>
    <lineage>
        <taxon>Bacteria</taxon>
        <taxon>Bacillati</taxon>
        <taxon>Actinomycetota</taxon>
        <taxon>Actinomycetes</taxon>
        <taxon>Mycobacteriales</taxon>
        <taxon>Mycobacteriaceae</taxon>
        <taxon>Mycolicibacter</taxon>
    </lineage>
</organism>
<dbReference type="PANTHER" id="PTHR24291:SF50">
    <property type="entry name" value="BIFUNCTIONAL ALBAFLAVENONE MONOOXYGENASE_TERPENE SYNTHASE"/>
    <property type="match status" value="1"/>
</dbReference>
<evidence type="ECO:0000256" key="3">
    <source>
        <dbReference type="ARBA" id="ARBA00022723"/>
    </source>
</evidence>
<dbReference type="InterPro" id="IPR036396">
    <property type="entry name" value="Cyt_P450_sf"/>
</dbReference>